<dbReference type="STRING" id="48697.A0A101MSY3"/>
<keyword evidence="2" id="KW-1185">Reference proteome</keyword>
<gene>
    <name evidence="1" type="ORF">ACN42_g939</name>
</gene>
<proteinExistence type="predicted"/>
<dbReference type="AlphaFoldDB" id="A0A101MSY3"/>
<dbReference type="EMBL" id="LLXE01000014">
    <property type="protein sequence ID" value="KUM66133.1"/>
    <property type="molecule type" value="Genomic_DNA"/>
</dbReference>
<reference evidence="1 2" key="1">
    <citation type="submission" date="2015-10" db="EMBL/GenBank/DDBJ databases">
        <title>Genome sequencing of Penicillium freii.</title>
        <authorList>
            <person name="Nguyen H.D."/>
            <person name="Visagie C.M."/>
            <person name="Seifert K.A."/>
        </authorList>
    </citation>
    <scope>NUCLEOTIDE SEQUENCE [LARGE SCALE GENOMIC DNA]</scope>
    <source>
        <strain evidence="1 2">DAOM 242723</strain>
    </source>
</reference>
<dbReference type="Proteomes" id="UP000055045">
    <property type="component" value="Unassembled WGS sequence"/>
</dbReference>
<organism evidence="1 2">
    <name type="scientific">Penicillium freii</name>
    <dbReference type="NCBI Taxonomy" id="48697"/>
    <lineage>
        <taxon>Eukaryota</taxon>
        <taxon>Fungi</taxon>
        <taxon>Dikarya</taxon>
        <taxon>Ascomycota</taxon>
        <taxon>Pezizomycotina</taxon>
        <taxon>Eurotiomycetes</taxon>
        <taxon>Eurotiomycetidae</taxon>
        <taxon>Eurotiales</taxon>
        <taxon>Aspergillaceae</taxon>
        <taxon>Penicillium</taxon>
    </lineage>
</organism>
<evidence type="ECO:0000313" key="2">
    <source>
        <dbReference type="Proteomes" id="UP000055045"/>
    </source>
</evidence>
<comment type="caution">
    <text evidence="1">The sequence shown here is derived from an EMBL/GenBank/DDBJ whole genome shotgun (WGS) entry which is preliminary data.</text>
</comment>
<evidence type="ECO:0000313" key="1">
    <source>
        <dbReference type="EMBL" id="KUM66133.1"/>
    </source>
</evidence>
<protein>
    <submittedName>
        <fullName evidence="1">Uncharacterized protein</fullName>
    </submittedName>
</protein>
<sequence length="102" mass="11302">MESRKDAKNAVIGIGKEYGFIEKEMDQMAPNVRLAVEESILASDKKVGHAIKTLAKHIYASDARFGFGLVQNADNNRFTNANAQGESPFIAFKVYPNRIVVE</sequence>
<name>A0A101MSY3_PENFR</name>
<accession>A0A101MSY3</accession>